<dbReference type="Proteomes" id="UP001066276">
    <property type="component" value="Chromosome 5"/>
</dbReference>
<evidence type="ECO:0000313" key="2">
    <source>
        <dbReference type="EMBL" id="KAJ1151095.1"/>
    </source>
</evidence>
<gene>
    <name evidence="2" type="ORF">NDU88_003882</name>
</gene>
<protein>
    <submittedName>
        <fullName evidence="2">Uncharacterized protein</fullName>
    </submittedName>
</protein>
<feature type="compositionally biased region" description="Low complexity" evidence="1">
    <location>
        <begin position="11"/>
        <end position="60"/>
    </location>
</feature>
<proteinExistence type="predicted"/>
<keyword evidence="3" id="KW-1185">Reference proteome</keyword>
<accession>A0AAV7RGF6</accession>
<feature type="compositionally biased region" description="Polar residues" evidence="1">
    <location>
        <begin position="61"/>
        <end position="83"/>
    </location>
</feature>
<feature type="region of interest" description="Disordered" evidence="1">
    <location>
        <begin position="199"/>
        <end position="259"/>
    </location>
</feature>
<comment type="caution">
    <text evidence="2">The sequence shown here is derived from an EMBL/GenBank/DDBJ whole genome shotgun (WGS) entry which is preliminary data.</text>
</comment>
<reference evidence="2" key="1">
    <citation type="journal article" date="2022" name="bioRxiv">
        <title>Sequencing and chromosome-scale assembly of the giantPleurodeles waltlgenome.</title>
        <authorList>
            <person name="Brown T."/>
            <person name="Elewa A."/>
            <person name="Iarovenko S."/>
            <person name="Subramanian E."/>
            <person name="Araus A.J."/>
            <person name="Petzold A."/>
            <person name="Susuki M."/>
            <person name="Suzuki K.-i.T."/>
            <person name="Hayashi T."/>
            <person name="Toyoda A."/>
            <person name="Oliveira C."/>
            <person name="Osipova E."/>
            <person name="Leigh N.D."/>
            <person name="Simon A."/>
            <person name="Yun M.H."/>
        </authorList>
    </citation>
    <scope>NUCLEOTIDE SEQUENCE</scope>
    <source>
        <strain evidence="2">20211129_DDA</strain>
        <tissue evidence="2">Liver</tissue>
    </source>
</reference>
<sequence>MDRTRSGSAPQGDRGTTQDTGDGTLDTDDQAGPSHSPGMSPSSSPTQDITDTPTTQPMTSAQGNHPHTCVSRQQTGGTQVQRPQSPPTKRQEDDGPSTSGTARPVQGTQAQGARTSGRASVAQGGGHKMDAAAQDMISEVLGAYYHTQDRLDQVVSTPEKSRRMQQAHHQEAMELWKLHTATMASIAGTLLQLFQTHPEAQDTDRTTRASASTSHVLPSEEIQGTSITSPTGQQQAPKRTLRPRYGTGTPAKNKAPSKK</sequence>
<dbReference type="AlphaFoldDB" id="A0AAV7RGF6"/>
<evidence type="ECO:0000256" key="1">
    <source>
        <dbReference type="SAM" id="MobiDB-lite"/>
    </source>
</evidence>
<feature type="compositionally biased region" description="Polar residues" evidence="1">
    <location>
        <begin position="96"/>
        <end position="118"/>
    </location>
</feature>
<feature type="compositionally biased region" description="Polar residues" evidence="1">
    <location>
        <begin position="222"/>
        <end position="237"/>
    </location>
</feature>
<name>A0AAV7RGF6_PLEWA</name>
<dbReference type="EMBL" id="JANPWB010000009">
    <property type="protein sequence ID" value="KAJ1151095.1"/>
    <property type="molecule type" value="Genomic_DNA"/>
</dbReference>
<evidence type="ECO:0000313" key="3">
    <source>
        <dbReference type="Proteomes" id="UP001066276"/>
    </source>
</evidence>
<feature type="region of interest" description="Disordered" evidence="1">
    <location>
        <begin position="1"/>
        <end position="127"/>
    </location>
</feature>
<organism evidence="2 3">
    <name type="scientific">Pleurodeles waltl</name>
    <name type="common">Iberian ribbed newt</name>
    <dbReference type="NCBI Taxonomy" id="8319"/>
    <lineage>
        <taxon>Eukaryota</taxon>
        <taxon>Metazoa</taxon>
        <taxon>Chordata</taxon>
        <taxon>Craniata</taxon>
        <taxon>Vertebrata</taxon>
        <taxon>Euteleostomi</taxon>
        <taxon>Amphibia</taxon>
        <taxon>Batrachia</taxon>
        <taxon>Caudata</taxon>
        <taxon>Salamandroidea</taxon>
        <taxon>Salamandridae</taxon>
        <taxon>Pleurodelinae</taxon>
        <taxon>Pleurodeles</taxon>
    </lineage>
</organism>